<feature type="non-terminal residue" evidence="6">
    <location>
        <position position="380"/>
    </location>
</feature>
<dbReference type="PROSITE" id="PS50075">
    <property type="entry name" value="CARRIER"/>
    <property type="match status" value="1"/>
</dbReference>
<dbReference type="Gene3D" id="3.40.50.12780">
    <property type="entry name" value="N-terminal domain of ligase-like"/>
    <property type="match status" value="1"/>
</dbReference>
<dbReference type="InterPro" id="IPR036736">
    <property type="entry name" value="ACP-like_sf"/>
</dbReference>
<evidence type="ECO:0000256" key="1">
    <source>
        <dbReference type="ARBA" id="ARBA00001957"/>
    </source>
</evidence>
<evidence type="ECO:0000313" key="6">
    <source>
        <dbReference type="EMBL" id="RMO66910.1"/>
    </source>
</evidence>
<comment type="cofactor">
    <cofactor evidence="1">
        <name>pantetheine 4'-phosphate</name>
        <dbReference type="ChEBI" id="CHEBI:47942"/>
    </cofactor>
</comment>
<dbReference type="SUPFAM" id="SSF56801">
    <property type="entry name" value="Acetyl-CoA synthetase-like"/>
    <property type="match status" value="1"/>
</dbReference>
<dbReference type="PANTHER" id="PTHR45527">
    <property type="entry name" value="NONRIBOSOMAL PEPTIDE SYNTHETASE"/>
    <property type="match status" value="1"/>
</dbReference>
<comment type="similarity">
    <text evidence="2">Belongs to the ATP-dependent AMP-binding enzyme family.</text>
</comment>
<dbReference type="InterPro" id="IPR009081">
    <property type="entry name" value="PP-bd_ACP"/>
</dbReference>
<evidence type="ECO:0000313" key="7">
    <source>
        <dbReference type="Proteomes" id="UP000274541"/>
    </source>
</evidence>
<dbReference type="PROSITE" id="PS00012">
    <property type="entry name" value="PHOSPHOPANTETHEINE"/>
    <property type="match status" value="1"/>
</dbReference>
<feature type="non-terminal residue" evidence="6">
    <location>
        <position position="1"/>
    </location>
</feature>
<dbReference type="Pfam" id="PF00550">
    <property type="entry name" value="PP-binding"/>
    <property type="match status" value="1"/>
</dbReference>
<dbReference type="Pfam" id="PF00501">
    <property type="entry name" value="AMP-binding"/>
    <property type="match status" value="1"/>
</dbReference>
<dbReference type="Gene3D" id="3.30.300.30">
    <property type="match status" value="1"/>
</dbReference>
<dbReference type="InterPro" id="IPR045851">
    <property type="entry name" value="AMP-bd_C_sf"/>
</dbReference>
<dbReference type="GO" id="GO:0005737">
    <property type="term" value="C:cytoplasm"/>
    <property type="evidence" value="ECO:0007669"/>
    <property type="project" value="TreeGrafter"/>
</dbReference>
<dbReference type="InterPro" id="IPR006162">
    <property type="entry name" value="Ppantetheine_attach_site"/>
</dbReference>
<gene>
    <name evidence="6" type="ORF">ALQ37_05470</name>
</gene>
<reference evidence="6 7" key="1">
    <citation type="submission" date="2018-08" db="EMBL/GenBank/DDBJ databases">
        <title>Recombination of ecologically and evolutionarily significant loci maintains genetic cohesion in the Pseudomonas syringae species complex.</title>
        <authorList>
            <person name="Dillon M."/>
            <person name="Thakur S."/>
            <person name="Almeida R.N.D."/>
            <person name="Weir B.S."/>
            <person name="Guttman D.S."/>
        </authorList>
    </citation>
    <scope>NUCLEOTIDE SEQUENCE [LARGE SCALE GENOMIC DNA]</scope>
    <source>
        <strain evidence="6 7">ICMP 4388</strain>
    </source>
</reference>
<dbReference type="FunFam" id="1.10.1200.10:FF:000005">
    <property type="entry name" value="Nonribosomal peptide synthetase 1"/>
    <property type="match status" value="1"/>
</dbReference>
<dbReference type="PANTHER" id="PTHR45527:SF1">
    <property type="entry name" value="FATTY ACID SYNTHASE"/>
    <property type="match status" value="1"/>
</dbReference>
<protein>
    <submittedName>
        <fullName evidence="6">Non-ribosomal peptide synthetase, terminalcomponent</fullName>
    </submittedName>
</protein>
<dbReference type="FunFam" id="2.30.38.10:FF:000001">
    <property type="entry name" value="Non-ribosomal peptide synthetase PvdI"/>
    <property type="match status" value="1"/>
</dbReference>
<dbReference type="EMBL" id="RBPX01000143">
    <property type="protein sequence ID" value="RMO66910.1"/>
    <property type="molecule type" value="Genomic_DNA"/>
</dbReference>
<dbReference type="GO" id="GO:0031177">
    <property type="term" value="F:phosphopantetheine binding"/>
    <property type="evidence" value="ECO:0007669"/>
    <property type="project" value="TreeGrafter"/>
</dbReference>
<dbReference type="InterPro" id="IPR000873">
    <property type="entry name" value="AMP-dep_synth/lig_dom"/>
</dbReference>
<dbReference type="GO" id="GO:0043041">
    <property type="term" value="P:amino acid activation for nonribosomal peptide biosynthetic process"/>
    <property type="evidence" value="ECO:0007669"/>
    <property type="project" value="TreeGrafter"/>
</dbReference>
<organism evidence="6 7">
    <name type="scientific">Pseudomonas syringae pv. aptata</name>
    <dbReference type="NCBI Taxonomy" id="83167"/>
    <lineage>
        <taxon>Bacteria</taxon>
        <taxon>Pseudomonadati</taxon>
        <taxon>Pseudomonadota</taxon>
        <taxon>Gammaproteobacteria</taxon>
        <taxon>Pseudomonadales</taxon>
        <taxon>Pseudomonadaceae</taxon>
        <taxon>Pseudomonas</taxon>
        <taxon>Pseudomonas syringae</taxon>
    </lineage>
</organism>
<proteinExistence type="inferred from homology"/>
<dbReference type="InterPro" id="IPR042099">
    <property type="entry name" value="ANL_N_sf"/>
</dbReference>
<dbReference type="SUPFAM" id="SSF47336">
    <property type="entry name" value="ACP-like"/>
    <property type="match status" value="1"/>
</dbReference>
<name>A0A3M3XA07_PSEAP</name>
<comment type="caution">
    <text evidence="6">The sequence shown here is derived from an EMBL/GenBank/DDBJ whole genome shotgun (WGS) entry which is preliminary data.</text>
</comment>
<dbReference type="InterPro" id="IPR025110">
    <property type="entry name" value="AMP-bd_C"/>
</dbReference>
<dbReference type="Pfam" id="PF13193">
    <property type="entry name" value="AMP-binding_C"/>
    <property type="match status" value="1"/>
</dbReference>
<dbReference type="Gene3D" id="1.10.1200.10">
    <property type="entry name" value="ACP-like"/>
    <property type="match status" value="1"/>
</dbReference>
<dbReference type="FunFam" id="3.30.300.30:FF:000010">
    <property type="entry name" value="Enterobactin synthetase component F"/>
    <property type="match status" value="1"/>
</dbReference>
<evidence type="ECO:0000259" key="5">
    <source>
        <dbReference type="PROSITE" id="PS50075"/>
    </source>
</evidence>
<evidence type="ECO:0000256" key="2">
    <source>
        <dbReference type="ARBA" id="ARBA00006432"/>
    </source>
</evidence>
<dbReference type="Proteomes" id="UP000274541">
    <property type="component" value="Unassembled WGS sequence"/>
</dbReference>
<evidence type="ECO:0000256" key="3">
    <source>
        <dbReference type="ARBA" id="ARBA00022450"/>
    </source>
</evidence>
<feature type="domain" description="Carrier" evidence="5">
    <location>
        <begin position="217"/>
        <end position="291"/>
    </location>
</feature>
<dbReference type="AlphaFoldDB" id="A0A3M3XA07"/>
<keyword evidence="4" id="KW-0597">Phosphoprotein</keyword>
<keyword evidence="3" id="KW-0596">Phosphopantetheine</keyword>
<sequence length="380" mass="41662">TVHVTYYPLQPEDAQRLGASPIGRRIPDLQLYVLDARGEPVPMGVVGELYVGGAGVARGYLHREALTAERFLDNPFSHAANARMYRTGDLGRWLADGSLEYMGRNDEQVKIRGFRIELGEIAARLNDHPDVLDAVVVAREDVPGDKRLVGYYTSAQDKAGLDIEQLRAWLSGLLPEYMVPAAYVRLASLPVTANGKLDRKSLPAPDRDSIASRAYEAPQGPIEIALASLWAELLHVEQVGRQDNFFELGGHSLLAVTLIARMRRLDMRADIRVLFVQPTLAALAEAVGGDTEIDVPANLIDAHCQRITPELLPLVALDQPAIERIVARVPGGAANVQDIYPLGPLQTGILYHHLTAGDRDPYLLQPQFAFADASRLEAFC</sequence>
<accession>A0A3M3XA07</accession>
<dbReference type="GO" id="GO:0044550">
    <property type="term" value="P:secondary metabolite biosynthetic process"/>
    <property type="evidence" value="ECO:0007669"/>
    <property type="project" value="TreeGrafter"/>
</dbReference>
<evidence type="ECO:0000256" key="4">
    <source>
        <dbReference type="ARBA" id="ARBA00022553"/>
    </source>
</evidence>